<keyword evidence="1" id="KW-1133">Transmembrane helix</keyword>
<name>A0A1S0UC50_LOALO</name>
<proteinExistence type="predicted"/>
<accession>A0A1S0UC50</accession>
<dbReference type="GeneID" id="9937626"/>
<dbReference type="EMBL" id="JH712066">
    <property type="protein sequence ID" value="EFO28230.1"/>
    <property type="molecule type" value="Genomic_DNA"/>
</dbReference>
<sequence length="119" mass="13122">MMLKDMEMMEQKQKTLSQRNSCPEHPADPISFRTSVVDEMSKMDGLREVNCLIVLMNNPFMHSLLPVFNRLITLLVLLFLLLLLLPSLIIAATITTTATTTAAAAIIATTSTIGTKTTL</sequence>
<dbReference type="CTD" id="9937626"/>
<dbReference type="InParanoid" id="A0A1S0UC50"/>
<keyword evidence="1" id="KW-0472">Membrane</keyword>
<gene>
    <name evidence="2" type="ORF">LOAG_00258</name>
</gene>
<dbReference type="RefSeq" id="XP_003135846.1">
    <property type="nucleotide sequence ID" value="XM_003135798.1"/>
</dbReference>
<dbReference type="AlphaFoldDB" id="A0A1S0UC50"/>
<evidence type="ECO:0000256" key="1">
    <source>
        <dbReference type="SAM" id="Phobius"/>
    </source>
</evidence>
<evidence type="ECO:0000313" key="2">
    <source>
        <dbReference type="EMBL" id="EFO28230.1"/>
    </source>
</evidence>
<feature type="transmembrane region" description="Helical" evidence="1">
    <location>
        <begin position="71"/>
        <end position="94"/>
    </location>
</feature>
<keyword evidence="1" id="KW-0812">Transmembrane</keyword>
<protein>
    <submittedName>
        <fullName evidence="2">Uncharacterized protein</fullName>
    </submittedName>
</protein>
<reference evidence="2" key="1">
    <citation type="submission" date="2012-04" db="EMBL/GenBank/DDBJ databases">
        <title>The Genome Sequence of Loa loa.</title>
        <authorList>
            <consortium name="The Broad Institute Genome Sequencing Platform"/>
            <consortium name="Broad Institute Genome Sequencing Center for Infectious Disease"/>
            <person name="Nutman T.B."/>
            <person name="Fink D.L."/>
            <person name="Russ C."/>
            <person name="Young S."/>
            <person name="Zeng Q."/>
            <person name="Gargeya S."/>
            <person name="Alvarado L."/>
            <person name="Berlin A."/>
            <person name="Chapman S.B."/>
            <person name="Chen Z."/>
            <person name="Freedman E."/>
            <person name="Gellesch M."/>
            <person name="Goldberg J."/>
            <person name="Griggs A."/>
            <person name="Gujja S."/>
            <person name="Heilman E.R."/>
            <person name="Heiman D."/>
            <person name="Howarth C."/>
            <person name="Mehta T."/>
            <person name="Neiman D."/>
            <person name="Pearson M."/>
            <person name="Roberts A."/>
            <person name="Saif S."/>
            <person name="Shea T."/>
            <person name="Shenoy N."/>
            <person name="Sisk P."/>
            <person name="Stolte C."/>
            <person name="Sykes S."/>
            <person name="White J."/>
            <person name="Yandava C."/>
            <person name="Haas B."/>
            <person name="Henn M.R."/>
            <person name="Nusbaum C."/>
            <person name="Birren B."/>
        </authorList>
    </citation>
    <scope>NUCLEOTIDE SEQUENCE [LARGE SCALE GENOMIC DNA]</scope>
</reference>
<dbReference type="KEGG" id="loa:LOAG_00258"/>
<organism evidence="2">
    <name type="scientific">Loa loa</name>
    <name type="common">Eye worm</name>
    <name type="synonym">Filaria loa</name>
    <dbReference type="NCBI Taxonomy" id="7209"/>
    <lineage>
        <taxon>Eukaryota</taxon>
        <taxon>Metazoa</taxon>
        <taxon>Ecdysozoa</taxon>
        <taxon>Nematoda</taxon>
        <taxon>Chromadorea</taxon>
        <taxon>Rhabditida</taxon>
        <taxon>Spirurina</taxon>
        <taxon>Spiruromorpha</taxon>
        <taxon>Filarioidea</taxon>
        <taxon>Onchocercidae</taxon>
        <taxon>Loa</taxon>
    </lineage>
</organism>